<feature type="compositionally biased region" description="Low complexity" evidence="1">
    <location>
        <begin position="513"/>
        <end position="531"/>
    </location>
</feature>
<feature type="compositionally biased region" description="Polar residues" evidence="1">
    <location>
        <begin position="399"/>
        <end position="412"/>
    </location>
</feature>
<feature type="region of interest" description="Disordered" evidence="1">
    <location>
        <begin position="498"/>
        <end position="533"/>
    </location>
</feature>
<evidence type="ECO:0000256" key="1">
    <source>
        <dbReference type="SAM" id="MobiDB-lite"/>
    </source>
</evidence>
<dbReference type="SUPFAM" id="SSF52047">
    <property type="entry name" value="RNI-like"/>
    <property type="match status" value="1"/>
</dbReference>
<feature type="region of interest" description="Disordered" evidence="1">
    <location>
        <begin position="389"/>
        <end position="412"/>
    </location>
</feature>
<dbReference type="InterPro" id="IPR032675">
    <property type="entry name" value="LRR_dom_sf"/>
</dbReference>
<dbReference type="OrthoDB" id="3215314at2759"/>
<accession>A0A0D0CMP0</accession>
<dbReference type="AlphaFoldDB" id="A0A0D0CMP0"/>
<evidence type="ECO:0000313" key="3">
    <source>
        <dbReference type="Proteomes" id="UP000053593"/>
    </source>
</evidence>
<feature type="compositionally biased region" description="Basic and acidic residues" evidence="1">
    <location>
        <begin position="632"/>
        <end position="648"/>
    </location>
</feature>
<dbReference type="Gene3D" id="3.80.10.10">
    <property type="entry name" value="Ribonuclease Inhibitor"/>
    <property type="match status" value="1"/>
</dbReference>
<feature type="region of interest" description="Disordered" evidence="1">
    <location>
        <begin position="559"/>
        <end position="664"/>
    </location>
</feature>
<gene>
    <name evidence="2" type="ORF">GYMLUDRAFT_261888</name>
</gene>
<name>A0A0D0CMP0_9AGAR</name>
<proteinExistence type="predicted"/>
<keyword evidence="3" id="KW-1185">Reference proteome</keyword>
<dbReference type="HOGENOM" id="CLU_386388_0_0_1"/>
<dbReference type="Proteomes" id="UP000053593">
    <property type="component" value="Unassembled WGS sequence"/>
</dbReference>
<sequence>MSDYLYVPSLVSLCIRKLALYPDQIQDVALTYAPSNDFDILKALIPDYPQLSSLNPYLWATLVQIYGSSLPDVFSTLPLSFTDSHLSLLQRIPSSSTFALITILDLPGCSKLTDDIAVSIKSLPSLIAFDASDTAFSSWGIKKLLMPSLAHTGPWALRMLRLRNCKAIDHTIFKVLHHLPLLSVLDLRGTSINSKDIPSPYTKWPSADLEPSLFASLFHPSPLTNSLSVLKDISTNFHSAATTFQLHIQRFNQPDQTNAPLPETAVRTPGEAFTFTSSAMLTHPPQPLEDMGNKRNSDYMLAAAEQESREMVARQRIRNFYAPIRIPSITTDQGYSADKYYAKFNREEQPSTRRNRLWPKSDFSHRPLKRQKLENSDISSALALYRSPPPWSSLKAPSPSDTTPNSRPATASHTAIVNKSKMQMIADLNFGVSTAARSRRTTRDKMATFDGVGAPRPSDDPGRCVLQGKNPFRRPIALTTAPATVSKSEFRGPRAVLSAPTTTSTVTPDRPEAATPLPLPASLPSEASPSLIQRPLKPISSVRVPELPPEELQKLKDAMARRPRTSLPASASVASVSGSTSTIRASLDSSRRKSAPAKGGGGGGKDGDISQIIRQIASTRTPNTQRRVGGIRLDKAPRKQELEQASKTERKRKVGFDWKAWGTN</sequence>
<feature type="compositionally biased region" description="Low complexity" evidence="1">
    <location>
        <begin position="565"/>
        <end position="582"/>
    </location>
</feature>
<reference evidence="2 3" key="1">
    <citation type="submission" date="2014-04" db="EMBL/GenBank/DDBJ databases">
        <title>Evolutionary Origins and Diversification of the Mycorrhizal Mutualists.</title>
        <authorList>
            <consortium name="DOE Joint Genome Institute"/>
            <consortium name="Mycorrhizal Genomics Consortium"/>
            <person name="Kohler A."/>
            <person name="Kuo A."/>
            <person name="Nagy L.G."/>
            <person name="Floudas D."/>
            <person name="Copeland A."/>
            <person name="Barry K.W."/>
            <person name="Cichocki N."/>
            <person name="Veneault-Fourrey C."/>
            <person name="LaButti K."/>
            <person name="Lindquist E.A."/>
            <person name="Lipzen A."/>
            <person name="Lundell T."/>
            <person name="Morin E."/>
            <person name="Murat C."/>
            <person name="Riley R."/>
            <person name="Ohm R."/>
            <person name="Sun H."/>
            <person name="Tunlid A."/>
            <person name="Henrissat B."/>
            <person name="Grigoriev I.V."/>
            <person name="Hibbett D.S."/>
            <person name="Martin F."/>
        </authorList>
    </citation>
    <scope>NUCLEOTIDE SEQUENCE [LARGE SCALE GENOMIC DNA]</scope>
    <source>
        <strain evidence="2 3">FD-317 M1</strain>
    </source>
</reference>
<dbReference type="EMBL" id="KN834778">
    <property type="protein sequence ID" value="KIK59917.1"/>
    <property type="molecule type" value="Genomic_DNA"/>
</dbReference>
<feature type="compositionally biased region" description="Polar residues" evidence="1">
    <location>
        <begin position="612"/>
        <end position="626"/>
    </location>
</feature>
<protein>
    <submittedName>
        <fullName evidence="2">Uncharacterized protein</fullName>
    </submittedName>
</protein>
<organism evidence="2 3">
    <name type="scientific">Collybiopsis luxurians FD-317 M1</name>
    <dbReference type="NCBI Taxonomy" id="944289"/>
    <lineage>
        <taxon>Eukaryota</taxon>
        <taxon>Fungi</taxon>
        <taxon>Dikarya</taxon>
        <taxon>Basidiomycota</taxon>
        <taxon>Agaricomycotina</taxon>
        <taxon>Agaricomycetes</taxon>
        <taxon>Agaricomycetidae</taxon>
        <taxon>Agaricales</taxon>
        <taxon>Marasmiineae</taxon>
        <taxon>Omphalotaceae</taxon>
        <taxon>Collybiopsis</taxon>
        <taxon>Collybiopsis luxurians</taxon>
    </lineage>
</organism>
<evidence type="ECO:0000313" key="2">
    <source>
        <dbReference type="EMBL" id="KIK59917.1"/>
    </source>
</evidence>